<dbReference type="STRING" id="399736.SAMN04489720_1169"/>
<feature type="region of interest" description="Disordered" evidence="1">
    <location>
        <begin position="1"/>
        <end position="33"/>
    </location>
</feature>
<evidence type="ECO:0000256" key="2">
    <source>
        <dbReference type="SAM" id="Phobius"/>
    </source>
</evidence>
<dbReference type="EMBL" id="LT629695">
    <property type="protein sequence ID" value="SDH40558.1"/>
    <property type="molecule type" value="Genomic_DNA"/>
</dbReference>
<feature type="compositionally biased region" description="Low complexity" evidence="1">
    <location>
        <begin position="14"/>
        <end position="26"/>
    </location>
</feature>
<protein>
    <submittedName>
        <fullName evidence="3">Uncharacterized protein</fullName>
    </submittedName>
</protein>
<sequence length="166" mass="17018">MTSPYDASGDDRSSASPTPQPAWSSSPQPPRRVEKPATVKWGLGILWVGVVLTLVLGGFAFLLLAGAGAQAGSAGDGAVVGLATVALVVGVVLVGVEIWFLVEAGKGKAWARMALAITCVASLVIGVVTNGSVNFGAVLTIVAVVLLFLPASNEWYDAQRRTTATR</sequence>
<evidence type="ECO:0000313" key="3">
    <source>
        <dbReference type="EMBL" id="SDH40558.1"/>
    </source>
</evidence>
<accession>A0A1G8C5E9</accession>
<dbReference type="RefSeq" id="WP_092503283.1">
    <property type="nucleotide sequence ID" value="NZ_LT629695.1"/>
</dbReference>
<dbReference type="AlphaFoldDB" id="A0A1G8C5E9"/>
<feature type="transmembrane region" description="Helical" evidence="2">
    <location>
        <begin position="109"/>
        <end position="129"/>
    </location>
</feature>
<name>A0A1G8C5E9_9MICO</name>
<keyword evidence="2" id="KW-0472">Membrane</keyword>
<dbReference type="Proteomes" id="UP000198822">
    <property type="component" value="Chromosome I"/>
</dbReference>
<evidence type="ECO:0000256" key="1">
    <source>
        <dbReference type="SAM" id="MobiDB-lite"/>
    </source>
</evidence>
<keyword evidence="2" id="KW-1133">Transmembrane helix</keyword>
<proteinExistence type="predicted"/>
<keyword evidence="4" id="KW-1185">Reference proteome</keyword>
<organism evidence="3 4">
    <name type="scientific">Agrococcus jejuensis</name>
    <dbReference type="NCBI Taxonomy" id="399736"/>
    <lineage>
        <taxon>Bacteria</taxon>
        <taxon>Bacillati</taxon>
        <taxon>Actinomycetota</taxon>
        <taxon>Actinomycetes</taxon>
        <taxon>Micrococcales</taxon>
        <taxon>Microbacteriaceae</taxon>
        <taxon>Agrococcus</taxon>
    </lineage>
</organism>
<gene>
    <name evidence="3" type="ORF">SAMN04489720_1169</name>
</gene>
<feature type="transmembrane region" description="Helical" evidence="2">
    <location>
        <begin position="78"/>
        <end position="102"/>
    </location>
</feature>
<dbReference type="OrthoDB" id="3578839at2"/>
<feature type="transmembrane region" description="Helical" evidence="2">
    <location>
        <begin position="135"/>
        <end position="156"/>
    </location>
</feature>
<keyword evidence="2" id="KW-0812">Transmembrane</keyword>
<feature type="transmembrane region" description="Helical" evidence="2">
    <location>
        <begin position="41"/>
        <end position="66"/>
    </location>
</feature>
<evidence type="ECO:0000313" key="4">
    <source>
        <dbReference type="Proteomes" id="UP000198822"/>
    </source>
</evidence>
<reference evidence="4" key="1">
    <citation type="submission" date="2016-10" db="EMBL/GenBank/DDBJ databases">
        <authorList>
            <person name="Varghese N."/>
            <person name="Submissions S."/>
        </authorList>
    </citation>
    <scope>NUCLEOTIDE SEQUENCE [LARGE SCALE GENOMIC DNA]</scope>
    <source>
        <strain evidence="4">DSM 22002</strain>
    </source>
</reference>